<dbReference type="Pfam" id="PF14103">
    <property type="entry name" value="DUF4276"/>
    <property type="match status" value="1"/>
</dbReference>
<dbReference type="InterPro" id="IPR025455">
    <property type="entry name" value="DUF4276"/>
</dbReference>
<evidence type="ECO:0008006" key="3">
    <source>
        <dbReference type="Google" id="ProtNLM"/>
    </source>
</evidence>
<accession>S7U6P5</accession>
<dbReference type="STRING" id="897.B2D07_18860"/>
<proteinExistence type="predicted"/>
<sequence length="204" mass="23336">MKISIIVEGKTEKAFIPYLRNFLKNRLTGDNPKLDVFPYDGRIPKEDKLRRVVENLLGGRKPADHVIALTDVYTGTTPPDFTNAQDAKTKMRQWVGNEPRFHPHAAQYDFEAWLLPYWPTIQKLAKHNRAAPGGNPETVNHHNPPAHRIRDIFEIGKCRDRYVKPRDAARILRENDLSTAINQCTELKSFINTILTICGGTVIR</sequence>
<dbReference type="PATRIC" id="fig|1121405.3.peg.31"/>
<evidence type="ECO:0000313" key="1">
    <source>
        <dbReference type="EMBL" id="EPR45032.1"/>
    </source>
</evidence>
<gene>
    <name evidence="1" type="ORF">dsmv_3725</name>
</gene>
<protein>
    <recommendedName>
        <fullName evidence="3">DUF4276 family protein</fullName>
    </recommendedName>
</protein>
<reference evidence="1 2" key="1">
    <citation type="journal article" date="2013" name="Genome Announc.">
        <title>Draft genome sequences for three mercury-methylating, sulfate-reducing bacteria.</title>
        <authorList>
            <person name="Brown S.D."/>
            <person name="Hurt R.A.Jr."/>
            <person name="Gilmour C.C."/>
            <person name="Elias D.A."/>
        </authorList>
    </citation>
    <scope>NUCLEOTIDE SEQUENCE [LARGE SCALE GENOMIC DNA]</scope>
    <source>
        <strain evidence="1 2">DSM 2059</strain>
    </source>
</reference>
<name>S7U6P5_DESML</name>
<evidence type="ECO:0000313" key="2">
    <source>
        <dbReference type="Proteomes" id="UP000014977"/>
    </source>
</evidence>
<keyword evidence="2" id="KW-1185">Reference proteome</keyword>
<dbReference type="RefSeq" id="WP_020875277.1">
    <property type="nucleotide sequence ID" value="NZ_ATHJ01000008.1"/>
</dbReference>
<organism evidence="1 2">
    <name type="scientific">Desulfococcus multivorans DSM 2059</name>
    <dbReference type="NCBI Taxonomy" id="1121405"/>
    <lineage>
        <taxon>Bacteria</taxon>
        <taxon>Pseudomonadati</taxon>
        <taxon>Thermodesulfobacteriota</taxon>
        <taxon>Desulfobacteria</taxon>
        <taxon>Desulfobacterales</taxon>
        <taxon>Desulfococcaceae</taxon>
        <taxon>Desulfococcus</taxon>
    </lineage>
</organism>
<dbReference type="EMBL" id="ATHJ01000008">
    <property type="protein sequence ID" value="EPR45032.1"/>
    <property type="molecule type" value="Genomic_DNA"/>
</dbReference>
<comment type="caution">
    <text evidence="1">The sequence shown here is derived from an EMBL/GenBank/DDBJ whole genome shotgun (WGS) entry which is preliminary data.</text>
</comment>
<dbReference type="Proteomes" id="UP000014977">
    <property type="component" value="Unassembled WGS sequence"/>
</dbReference>
<dbReference type="eggNOG" id="ENOG5032QTE">
    <property type="taxonomic scope" value="Bacteria"/>
</dbReference>
<dbReference type="OrthoDB" id="5471095at2"/>
<dbReference type="AlphaFoldDB" id="S7U6P5"/>